<comment type="function">
    <text evidence="8">Involved in the biosynthesis of the chorismate, which leads to the biosynthesis of aromatic amino acids. Catalyzes the reversible NADPH linked reduction of 3-dehydroshikimate (DHSA) to yield shikimate (SA).</text>
</comment>
<evidence type="ECO:0000256" key="7">
    <source>
        <dbReference type="ARBA" id="ARBA00049442"/>
    </source>
</evidence>
<evidence type="ECO:0000256" key="5">
    <source>
        <dbReference type="ARBA" id="ARBA00023002"/>
    </source>
</evidence>
<proteinExistence type="inferred from homology"/>
<keyword evidence="5 8" id="KW-0560">Oxidoreductase</keyword>
<dbReference type="CDD" id="cd01065">
    <property type="entry name" value="NAD_bind_Shikimate_DH"/>
    <property type="match status" value="1"/>
</dbReference>
<feature type="binding site" evidence="8">
    <location>
        <begin position="128"/>
        <end position="132"/>
    </location>
    <ligand>
        <name>NADP(+)</name>
        <dbReference type="ChEBI" id="CHEBI:58349"/>
    </ligand>
</feature>
<dbReference type="Pfam" id="PF08501">
    <property type="entry name" value="Shikimate_dh_N"/>
    <property type="match status" value="1"/>
</dbReference>
<evidence type="ECO:0000256" key="4">
    <source>
        <dbReference type="ARBA" id="ARBA00022857"/>
    </source>
</evidence>
<dbReference type="SUPFAM" id="SSF53223">
    <property type="entry name" value="Aminoacid dehydrogenase-like, N-terminal domain"/>
    <property type="match status" value="1"/>
</dbReference>
<dbReference type="InterPro" id="IPR006151">
    <property type="entry name" value="Shikm_DH/Glu-tRNA_Rdtase"/>
</dbReference>
<dbReference type="InterPro" id="IPR011342">
    <property type="entry name" value="Shikimate_DH"/>
</dbReference>
<evidence type="ECO:0000256" key="6">
    <source>
        <dbReference type="ARBA" id="ARBA00023141"/>
    </source>
</evidence>
<feature type="binding site" evidence="8">
    <location>
        <begin position="152"/>
        <end position="157"/>
    </location>
    <ligand>
        <name>NADP(+)</name>
        <dbReference type="ChEBI" id="CHEBI:58349"/>
    </ligand>
</feature>
<evidence type="ECO:0000256" key="1">
    <source>
        <dbReference type="ARBA" id="ARBA00004871"/>
    </source>
</evidence>
<feature type="binding site" evidence="8">
    <location>
        <position position="246"/>
    </location>
    <ligand>
        <name>shikimate</name>
        <dbReference type="ChEBI" id="CHEBI:36208"/>
    </ligand>
</feature>
<dbReference type="InterPro" id="IPR013708">
    <property type="entry name" value="Shikimate_DH-bd_N"/>
</dbReference>
<dbReference type="HAMAP" id="MF_00222">
    <property type="entry name" value="Shikimate_DH_AroE"/>
    <property type="match status" value="1"/>
</dbReference>
<dbReference type="Proteomes" id="UP001564408">
    <property type="component" value="Unassembled WGS sequence"/>
</dbReference>
<dbReference type="InterPro" id="IPR041121">
    <property type="entry name" value="SDH_C"/>
</dbReference>
<feature type="domain" description="Quinate/shikimate 5-dehydrogenase/glutamyl-tRNA reductase" evidence="9">
    <location>
        <begin position="114"/>
        <end position="192"/>
    </location>
</feature>
<feature type="binding site" evidence="8">
    <location>
        <position position="87"/>
    </location>
    <ligand>
        <name>shikimate</name>
        <dbReference type="ChEBI" id="CHEBI:36208"/>
    </ligand>
</feature>
<comment type="catalytic activity">
    <reaction evidence="7 8">
        <text>shikimate + NADP(+) = 3-dehydroshikimate + NADPH + H(+)</text>
        <dbReference type="Rhea" id="RHEA:17737"/>
        <dbReference type="ChEBI" id="CHEBI:15378"/>
        <dbReference type="ChEBI" id="CHEBI:16630"/>
        <dbReference type="ChEBI" id="CHEBI:36208"/>
        <dbReference type="ChEBI" id="CHEBI:57783"/>
        <dbReference type="ChEBI" id="CHEBI:58349"/>
        <dbReference type="EC" id="1.1.1.25"/>
    </reaction>
</comment>
<dbReference type="Pfam" id="PF01488">
    <property type="entry name" value="Shikimate_DH"/>
    <property type="match status" value="1"/>
</dbReference>
<dbReference type="EMBL" id="JBDKXB010000002">
    <property type="protein sequence ID" value="MEY6431207.1"/>
    <property type="molecule type" value="Genomic_DNA"/>
</dbReference>
<sequence length="274" mass="28913">MTDRYAVIGHPIAHSKSPAIHAAFARETGEDLVYDRILAPLDDFAGTVRRFIAAGGRGLNVTIPFKEAAWALSDERAPRAQVAGAVNTLSLLPDGRLRGDNTDGVGLVRDLATNNGFAFAGTRILLLGAGGAARGLLQPLLEADPTELVIANRTAAKAHALAALISDGRVSGCGLDELDRTAFDLIINATSAGLDDQAPPLPNQVLAAGGWVYDLVYRDDPTPFQHWGLERGAAVALDGLGMLVEQAAESFFLWRGRRPHTAPVIAALRSGGLR</sequence>
<evidence type="ECO:0000259" key="9">
    <source>
        <dbReference type="Pfam" id="PF01488"/>
    </source>
</evidence>
<dbReference type="GO" id="GO:0004764">
    <property type="term" value="F:shikimate 3-dehydrogenase (NADP+) activity"/>
    <property type="evidence" value="ECO:0007669"/>
    <property type="project" value="UniProtKB-EC"/>
</dbReference>
<keyword evidence="3 8" id="KW-0028">Amino-acid biosynthesis</keyword>
<name>A0ABV4B9Y2_9GAMM</name>
<comment type="similarity">
    <text evidence="8">Belongs to the shikimate dehydrogenase family.</text>
</comment>
<evidence type="ECO:0000259" key="11">
    <source>
        <dbReference type="Pfam" id="PF18317"/>
    </source>
</evidence>
<dbReference type="NCBIfam" id="NF001310">
    <property type="entry name" value="PRK00258.1-2"/>
    <property type="match status" value="1"/>
</dbReference>
<evidence type="ECO:0000313" key="13">
    <source>
        <dbReference type="Proteomes" id="UP001564408"/>
    </source>
</evidence>
<keyword evidence="6 8" id="KW-0057">Aromatic amino acid biosynthesis</keyword>
<evidence type="ECO:0000256" key="3">
    <source>
        <dbReference type="ARBA" id="ARBA00022605"/>
    </source>
</evidence>
<protein>
    <recommendedName>
        <fullName evidence="2 8">Shikimate dehydrogenase (NADP(+))</fullName>
        <shortName evidence="8">SDH</shortName>
        <ecNumber evidence="2 8">1.1.1.25</ecNumber>
    </recommendedName>
</protein>
<keyword evidence="4 8" id="KW-0521">NADP</keyword>
<evidence type="ECO:0000256" key="2">
    <source>
        <dbReference type="ARBA" id="ARBA00012962"/>
    </source>
</evidence>
<feature type="binding site" evidence="8">
    <location>
        <position position="62"/>
    </location>
    <ligand>
        <name>shikimate</name>
        <dbReference type="ChEBI" id="CHEBI:36208"/>
    </ligand>
</feature>
<feature type="binding site" evidence="8">
    <location>
        <position position="217"/>
    </location>
    <ligand>
        <name>shikimate</name>
        <dbReference type="ChEBI" id="CHEBI:36208"/>
    </ligand>
</feature>
<evidence type="ECO:0000259" key="10">
    <source>
        <dbReference type="Pfam" id="PF08501"/>
    </source>
</evidence>
<dbReference type="PANTHER" id="PTHR21089:SF1">
    <property type="entry name" value="BIFUNCTIONAL 3-DEHYDROQUINATE DEHYDRATASE_SHIKIMATE DEHYDROGENASE, CHLOROPLASTIC"/>
    <property type="match status" value="1"/>
</dbReference>
<gene>
    <name evidence="8 12" type="primary">aroE</name>
    <name evidence="12" type="ORF">ABC977_02160</name>
</gene>
<reference evidence="12 13" key="1">
    <citation type="submission" date="2024-05" db="EMBL/GenBank/DDBJ databases">
        <title>Genome Sequence and Characterization of the New Strain Purple Sulfur Bacterium of Genus Thioalkalicoccus.</title>
        <authorList>
            <person name="Bryantseva I.A."/>
            <person name="Kyndt J.A."/>
            <person name="Imhoff J.F."/>
        </authorList>
    </citation>
    <scope>NUCLEOTIDE SEQUENCE [LARGE SCALE GENOMIC DNA]</scope>
    <source>
        <strain evidence="12 13">Um2</strain>
    </source>
</reference>
<dbReference type="PANTHER" id="PTHR21089">
    <property type="entry name" value="SHIKIMATE DEHYDROGENASE"/>
    <property type="match status" value="1"/>
</dbReference>
<evidence type="ECO:0000256" key="8">
    <source>
        <dbReference type="HAMAP-Rule" id="MF_00222"/>
    </source>
</evidence>
<accession>A0ABV4B9Y2</accession>
<dbReference type="NCBIfam" id="TIGR00507">
    <property type="entry name" value="aroE"/>
    <property type="match status" value="1"/>
</dbReference>
<keyword evidence="13" id="KW-1185">Reference proteome</keyword>
<comment type="caution">
    <text evidence="8">Lacks conserved residue(s) required for the propagation of feature annotation.</text>
</comment>
<comment type="caution">
    <text evidence="12">The sequence shown here is derived from an EMBL/GenBank/DDBJ whole genome shotgun (WGS) entry which is preliminary data.</text>
</comment>
<dbReference type="InterPro" id="IPR036291">
    <property type="entry name" value="NAD(P)-bd_dom_sf"/>
</dbReference>
<feature type="domain" description="Shikimate dehydrogenase substrate binding N-terminal" evidence="10">
    <location>
        <begin position="7"/>
        <end position="89"/>
    </location>
</feature>
<comment type="pathway">
    <text evidence="1 8">Metabolic intermediate biosynthesis; chorismate biosynthesis; chorismate from D-erythrose 4-phosphate and phosphoenolpyruvate: step 4/7.</text>
</comment>
<evidence type="ECO:0000313" key="12">
    <source>
        <dbReference type="EMBL" id="MEY6431207.1"/>
    </source>
</evidence>
<dbReference type="Gene3D" id="3.40.50.720">
    <property type="entry name" value="NAD(P)-binding Rossmann-like Domain"/>
    <property type="match status" value="1"/>
</dbReference>
<dbReference type="Pfam" id="PF18317">
    <property type="entry name" value="SDH_C"/>
    <property type="match status" value="1"/>
</dbReference>
<comment type="subunit">
    <text evidence="8">Homodimer.</text>
</comment>
<dbReference type="EC" id="1.1.1.25" evidence="2 8"/>
<organism evidence="12 13">
    <name type="scientific">Thioalkalicoccus limnaeus</name>
    <dbReference type="NCBI Taxonomy" id="120681"/>
    <lineage>
        <taxon>Bacteria</taxon>
        <taxon>Pseudomonadati</taxon>
        <taxon>Pseudomonadota</taxon>
        <taxon>Gammaproteobacteria</taxon>
        <taxon>Chromatiales</taxon>
        <taxon>Chromatiaceae</taxon>
        <taxon>Thioalkalicoccus</taxon>
    </lineage>
</organism>
<feature type="binding site" evidence="8">
    <location>
        <position position="215"/>
    </location>
    <ligand>
        <name>NADP(+)</name>
        <dbReference type="ChEBI" id="CHEBI:58349"/>
    </ligand>
</feature>
<dbReference type="InterPro" id="IPR022893">
    <property type="entry name" value="Shikimate_DH_fam"/>
</dbReference>
<feature type="binding site" evidence="8">
    <location>
        <begin position="15"/>
        <end position="17"/>
    </location>
    <ligand>
        <name>shikimate</name>
        <dbReference type="ChEBI" id="CHEBI:36208"/>
    </ligand>
</feature>
<dbReference type="Gene3D" id="3.40.50.10860">
    <property type="entry name" value="Leucine Dehydrogenase, chain A, domain 1"/>
    <property type="match status" value="1"/>
</dbReference>
<feature type="binding site" evidence="8">
    <location>
        <position position="239"/>
    </location>
    <ligand>
        <name>NADP(+)</name>
        <dbReference type="ChEBI" id="CHEBI:58349"/>
    </ligand>
</feature>
<dbReference type="InterPro" id="IPR046346">
    <property type="entry name" value="Aminoacid_DH-like_N_sf"/>
</dbReference>
<feature type="active site" description="Proton acceptor" evidence="8">
    <location>
        <position position="66"/>
    </location>
</feature>
<feature type="binding site" evidence="8">
    <location>
        <position position="103"/>
    </location>
    <ligand>
        <name>shikimate</name>
        <dbReference type="ChEBI" id="CHEBI:36208"/>
    </ligand>
</feature>
<dbReference type="RefSeq" id="WP_369665592.1">
    <property type="nucleotide sequence ID" value="NZ_JBDKXB010000002.1"/>
</dbReference>
<dbReference type="SUPFAM" id="SSF51735">
    <property type="entry name" value="NAD(P)-binding Rossmann-fold domains"/>
    <property type="match status" value="1"/>
</dbReference>
<feature type="domain" description="SDH C-terminal" evidence="11">
    <location>
        <begin position="239"/>
        <end position="269"/>
    </location>
</feature>